<sequence>MSACNNIQPSLCQVYQDLMAGIMVKDFAGQDCDTTVAGSERGTVTHVEGEEEVDSIFAETEAPLIQLPCLGFEDLQYWSDNIVLKTAASPLATPSVLLCACCNSGELPSTYPAIIN</sequence>
<accession>A0ACC2RHL0</accession>
<proteinExistence type="predicted"/>
<gene>
    <name evidence="1" type="ORF">DSO57_1023446</name>
</gene>
<evidence type="ECO:0000313" key="2">
    <source>
        <dbReference type="Proteomes" id="UP001165960"/>
    </source>
</evidence>
<dbReference type="Proteomes" id="UP001165960">
    <property type="component" value="Unassembled WGS sequence"/>
</dbReference>
<name>A0ACC2RHL0_9FUNG</name>
<comment type="caution">
    <text evidence="1">The sequence shown here is derived from an EMBL/GenBank/DDBJ whole genome shotgun (WGS) entry which is preliminary data.</text>
</comment>
<dbReference type="EMBL" id="QTSX02007222">
    <property type="protein sequence ID" value="KAJ9049534.1"/>
    <property type="molecule type" value="Genomic_DNA"/>
</dbReference>
<keyword evidence="2" id="KW-1185">Reference proteome</keyword>
<evidence type="ECO:0000313" key="1">
    <source>
        <dbReference type="EMBL" id="KAJ9049534.1"/>
    </source>
</evidence>
<organism evidence="1 2">
    <name type="scientific">Entomophthora muscae</name>
    <dbReference type="NCBI Taxonomy" id="34485"/>
    <lineage>
        <taxon>Eukaryota</taxon>
        <taxon>Fungi</taxon>
        <taxon>Fungi incertae sedis</taxon>
        <taxon>Zoopagomycota</taxon>
        <taxon>Entomophthoromycotina</taxon>
        <taxon>Entomophthoromycetes</taxon>
        <taxon>Entomophthorales</taxon>
        <taxon>Entomophthoraceae</taxon>
        <taxon>Entomophthora</taxon>
    </lineage>
</organism>
<protein>
    <submittedName>
        <fullName evidence="1">Uncharacterized protein</fullName>
    </submittedName>
</protein>
<reference evidence="1" key="1">
    <citation type="submission" date="2022-04" db="EMBL/GenBank/DDBJ databases">
        <title>Genome of the entomopathogenic fungus Entomophthora muscae.</title>
        <authorList>
            <person name="Elya C."/>
            <person name="Lovett B.R."/>
            <person name="Lee E."/>
            <person name="Macias A.M."/>
            <person name="Hajek A.E."/>
            <person name="De Bivort B.L."/>
            <person name="Kasson M.T."/>
            <person name="De Fine Licht H.H."/>
            <person name="Stajich J.E."/>
        </authorList>
    </citation>
    <scope>NUCLEOTIDE SEQUENCE</scope>
    <source>
        <strain evidence="1">Berkeley</strain>
    </source>
</reference>